<proteinExistence type="predicted"/>
<keyword evidence="3" id="KW-0804">Transcription</keyword>
<evidence type="ECO:0000256" key="3">
    <source>
        <dbReference type="ARBA" id="ARBA00023163"/>
    </source>
</evidence>
<protein>
    <submittedName>
        <fullName evidence="5">Helix-turn-helix domain-containing protein</fullName>
    </submittedName>
</protein>
<evidence type="ECO:0000313" key="6">
    <source>
        <dbReference type="Proteomes" id="UP000317355"/>
    </source>
</evidence>
<dbReference type="InterPro" id="IPR050204">
    <property type="entry name" value="AraC_XylS_family_regulators"/>
</dbReference>
<dbReference type="GO" id="GO:0003700">
    <property type="term" value="F:DNA-binding transcription factor activity"/>
    <property type="evidence" value="ECO:0007669"/>
    <property type="project" value="InterPro"/>
</dbReference>
<sequence>MSDRLVELLKCFALRARVFQTGPLCNSTRFDQEAGVGYIHLLQQGQLTVKAPTHPALQFDEPTLFLYMNPTTHQLTPRDSSVEMVCASFEFGAGLNNPIARALPDIVVIRLSDIPALDRALTLLFIEASEHHCGQQAILDRMMEVVIVLVMRDLMDQHRLQFGLLAGLADDRLAKAINAMHAEPERNWSLETLAEKANMSRARFANRFREVVGTTPGAYLSEWRLSVAQSLLRQGKPVQYVADVVGYGSASALSRTFRSQVGQSPREWLKRYHEANG</sequence>
<reference evidence="5 6" key="1">
    <citation type="submission" date="2019-07" db="EMBL/GenBank/DDBJ databases">
        <title>The pathways for chlorine oxyanion respiration interact through the shared metabolite chlorate.</title>
        <authorList>
            <person name="Barnum T.P."/>
            <person name="Cheng Y."/>
            <person name="Hill K.A."/>
            <person name="Lucas L.N."/>
            <person name="Carlson H.K."/>
            <person name="Coates J.D."/>
        </authorList>
    </citation>
    <scope>NUCLEOTIDE SEQUENCE [LARGE SCALE GENOMIC DNA]</scope>
    <source>
        <strain evidence="5">BK-3</strain>
    </source>
</reference>
<name>A0A558DAF8_9GAMM</name>
<dbReference type="GO" id="GO:0043565">
    <property type="term" value="F:sequence-specific DNA binding"/>
    <property type="evidence" value="ECO:0007669"/>
    <property type="project" value="InterPro"/>
</dbReference>
<dbReference type="PANTHER" id="PTHR46796:SF7">
    <property type="entry name" value="ARAC FAMILY TRANSCRIPTIONAL REGULATOR"/>
    <property type="match status" value="1"/>
</dbReference>
<dbReference type="PROSITE" id="PS01124">
    <property type="entry name" value="HTH_ARAC_FAMILY_2"/>
    <property type="match status" value="1"/>
</dbReference>
<dbReference type="Pfam" id="PF12852">
    <property type="entry name" value="Cupin_6"/>
    <property type="match status" value="1"/>
</dbReference>
<dbReference type="InterPro" id="IPR018062">
    <property type="entry name" value="HTH_AraC-typ_CS"/>
</dbReference>
<keyword evidence="1" id="KW-0805">Transcription regulation</keyword>
<comment type="caution">
    <text evidence="5">The sequence shown here is derived from an EMBL/GenBank/DDBJ whole genome shotgun (WGS) entry which is preliminary data.</text>
</comment>
<dbReference type="Gene3D" id="1.10.10.60">
    <property type="entry name" value="Homeodomain-like"/>
    <property type="match status" value="2"/>
</dbReference>
<dbReference type="InterPro" id="IPR009057">
    <property type="entry name" value="Homeodomain-like_sf"/>
</dbReference>
<accession>A0A558DAF8</accession>
<evidence type="ECO:0000256" key="1">
    <source>
        <dbReference type="ARBA" id="ARBA00023015"/>
    </source>
</evidence>
<organism evidence="5 6">
    <name type="scientific">Sedimenticola thiotaurini</name>
    <dbReference type="NCBI Taxonomy" id="1543721"/>
    <lineage>
        <taxon>Bacteria</taxon>
        <taxon>Pseudomonadati</taxon>
        <taxon>Pseudomonadota</taxon>
        <taxon>Gammaproteobacteria</taxon>
        <taxon>Chromatiales</taxon>
        <taxon>Sedimenticolaceae</taxon>
        <taxon>Sedimenticola</taxon>
    </lineage>
</organism>
<dbReference type="InterPro" id="IPR018060">
    <property type="entry name" value="HTH_AraC"/>
</dbReference>
<evidence type="ECO:0000256" key="2">
    <source>
        <dbReference type="ARBA" id="ARBA00023125"/>
    </source>
</evidence>
<dbReference type="AlphaFoldDB" id="A0A558DAF8"/>
<dbReference type="Proteomes" id="UP000317355">
    <property type="component" value="Unassembled WGS sequence"/>
</dbReference>
<evidence type="ECO:0000313" key="5">
    <source>
        <dbReference type="EMBL" id="TVT58015.1"/>
    </source>
</evidence>
<dbReference type="EMBL" id="VMRY01000010">
    <property type="protein sequence ID" value="TVT58015.1"/>
    <property type="molecule type" value="Genomic_DNA"/>
</dbReference>
<dbReference type="Pfam" id="PF12833">
    <property type="entry name" value="HTH_18"/>
    <property type="match status" value="1"/>
</dbReference>
<dbReference type="SUPFAM" id="SSF46689">
    <property type="entry name" value="Homeodomain-like"/>
    <property type="match status" value="2"/>
</dbReference>
<evidence type="ECO:0000259" key="4">
    <source>
        <dbReference type="PROSITE" id="PS01124"/>
    </source>
</evidence>
<gene>
    <name evidence="5" type="ORF">FHK82_04680</name>
</gene>
<keyword evidence="2" id="KW-0238">DNA-binding</keyword>
<feature type="domain" description="HTH araC/xylS-type" evidence="4">
    <location>
        <begin position="174"/>
        <end position="271"/>
    </location>
</feature>
<dbReference type="SMART" id="SM00342">
    <property type="entry name" value="HTH_ARAC"/>
    <property type="match status" value="1"/>
</dbReference>
<dbReference type="PROSITE" id="PS00041">
    <property type="entry name" value="HTH_ARAC_FAMILY_1"/>
    <property type="match status" value="1"/>
</dbReference>
<dbReference type="PANTHER" id="PTHR46796">
    <property type="entry name" value="HTH-TYPE TRANSCRIPTIONAL ACTIVATOR RHAS-RELATED"/>
    <property type="match status" value="1"/>
</dbReference>
<dbReference type="InterPro" id="IPR032783">
    <property type="entry name" value="AraC_lig"/>
</dbReference>